<feature type="active site" evidence="10 11">
    <location>
        <position position="172"/>
    </location>
</feature>
<dbReference type="GO" id="GO:0015977">
    <property type="term" value="P:carbon fixation"/>
    <property type="evidence" value="ECO:0007669"/>
    <property type="project" value="UniProtKB-UniRule"/>
</dbReference>
<keyword evidence="8 10" id="KW-0120">Carbon dioxide fixation</keyword>
<evidence type="ECO:0000256" key="12">
    <source>
        <dbReference type="PROSITE-ProRule" id="PRU10112"/>
    </source>
</evidence>
<dbReference type="PANTHER" id="PTHR30523:SF6">
    <property type="entry name" value="PHOSPHOENOLPYRUVATE CARBOXYLASE"/>
    <property type="match status" value="1"/>
</dbReference>
<comment type="subunit">
    <text evidence="10">Homotetramer.</text>
</comment>
<evidence type="ECO:0000313" key="13">
    <source>
        <dbReference type="EMBL" id="TCK72518.1"/>
    </source>
</evidence>
<comment type="caution">
    <text evidence="13">The sequence shown here is derived from an EMBL/GenBank/DDBJ whole genome shotgun (WGS) entry which is preliminary data.</text>
</comment>
<keyword evidence="14" id="KW-1185">Reference proteome</keyword>
<dbReference type="EMBL" id="SMGK01000003">
    <property type="protein sequence ID" value="TCK72518.1"/>
    <property type="molecule type" value="Genomic_DNA"/>
</dbReference>
<dbReference type="EC" id="4.1.1.31" evidence="4 10"/>
<dbReference type="Pfam" id="PF00311">
    <property type="entry name" value="PEPcase"/>
    <property type="match status" value="2"/>
</dbReference>
<dbReference type="GO" id="GO:0000287">
    <property type="term" value="F:magnesium ion binding"/>
    <property type="evidence" value="ECO:0007669"/>
    <property type="project" value="UniProtKB-UniRule"/>
</dbReference>
<dbReference type="PRINTS" id="PR00150">
    <property type="entry name" value="PEPCARBXLASE"/>
</dbReference>
<evidence type="ECO:0000256" key="10">
    <source>
        <dbReference type="HAMAP-Rule" id="MF_00595"/>
    </source>
</evidence>
<reference evidence="13 14" key="1">
    <citation type="submission" date="2019-03" db="EMBL/GenBank/DDBJ databases">
        <title>Genomic Encyclopedia of Type Strains, Phase IV (KMG-IV): sequencing the most valuable type-strain genomes for metagenomic binning, comparative biology and taxonomic classification.</title>
        <authorList>
            <person name="Goeker M."/>
        </authorList>
    </citation>
    <scope>NUCLEOTIDE SEQUENCE [LARGE SCALE GENOMIC DNA]</scope>
    <source>
        <strain evidence="13 14">DSM 103428</strain>
    </source>
</reference>
<evidence type="ECO:0000256" key="5">
    <source>
        <dbReference type="ARBA" id="ARBA00022419"/>
    </source>
</evidence>
<evidence type="ECO:0000256" key="4">
    <source>
        <dbReference type="ARBA" id="ARBA00012305"/>
    </source>
</evidence>
<feature type="active site" evidence="10 12">
    <location>
        <position position="597"/>
    </location>
</feature>
<dbReference type="InterPro" id="IPR021135">
    <property type="entry name" value="PEP_COase"/>
</dbReference>
<accession>A0A4R1L3B5</accession>
<dbReference type="InterPro" id="IPR018129">
    <property type="entry name" value="PEP_COase_Lys_AS"/>
</dbReference>
<dbReference type="GO" id="GO:0006107">
    <property type="term" value="P:oxaloacetate metabolic process"/>
    <property type="evidence" value="ECO:0007669"/>
    <property type="project" value="UniProtKB-UniRule"/>
</dbReference>
<comment type="similarity">
    <text evidence="3 10">Belongs to the PEPCase type 1 family.</text>
</comment>
<evidence type="ECO:0000256" key="2">
    <source>
        <dbReference type="ARBA" id="ARBA00003670"/>
    </source>
</evidence>
<dbReference type="GO" id="GO:0006099">
    <property type="term" value="P:tricarboxylic acid cycle"/>
    <property type="evidence" value="ECO:0007669"/>
    <property type="project" value="InterPro"/>
</dbReference>
<evidence type="ECO:0000256" key="1">
    <source>
        <dbReference type="ARBA" id="ARBA00001946"/>
    </source>
</evidence>
<dbReference type="InterPro" id="IPR033129">
    <property type="entry name" value="PEPCASE_His_AS"/>
</dbReference>
<dbReference type="PROSITE" id="PS00781">
    <property type="entry name" value="PEPCASE_1"/>
    <property type="match status" value="1"/>
</dbReference>
<dbReference type="OrthoDB" id="9768133at2"/>
<comment type="cofactor">
    <cofactor evidence="1 10">
        <name>Mg(2+)</name>
        <dbReference type="ChEBI" id="CHEBI:18420"/>
    </cofactor>
</comment>
<proteinExistence type="inferred from homology"/>
<organism evidence="13 14">
    <name type="scientific">Acidipila rosea</name>
    <dbReference type="NCBI Taxonomy" id="768535"/>
    <lineage>
        <taxon>Bacteria</taxon>
        <taxon>Pseudomonadati</taxon>
        <taxon>Acidobacteriota</taxon>
        <taxon>Terriglobia</taxon>
        <taxon>Terriglobales</taxon>
        <taxon>Acidobacteriaceae</taxon>
        <taxon>Acidipila</taxon>
    </lineage>
</organism>
<dbReference type="NCBIfam" id="NF000584">
    <property type="entry name" value="PRK00009.1"/>
    <property type="match status" value="1"/>
</dbReference>
<dbReference type="RefSeq" id="WP_131995924.1">
    <property type="nucleotide sequence ID" value="NZ_SMGK01000003.1"/>
</dbReference>
<dbReference type="AlphaFoldDB" id="A0A4R1L3B5"/>
<evidence type="ECO:0000256" key="6">
    <source>
        <dbReference type="ARBA" id="ARBA00022842"/>
    </source>
</evidence>
<comment type="function">
    <text evidence="2 10">Forms oxaloacetate, a four-carbon dicarboxylic acid source for the tricarboxylic acid cycle.</text>
</comment>
<name>A0A4R1L3B5_9BACT</name>
<gene>
    <name evidence="10" type="primary">ppc</name>
    <name evidence="13" type="ORF">C7378_2100</name>
</gene>
<evidence type="ECO:0000256" key="11">
    <source>
        <dbReference type="PROSITE-ProRule" id="PRU10111"/>
    </source>
</evidence>
<dbReference type="HAMAP" id="MF_00595">
    <property type="entry name" value="PEPcase_type1"/>
    <property type="match status" value="1"/>
</dbReference>
<dbReference type="GO" id="GO:0008964">
    <property type="term" value="F:phosphoenolpyruvate carboxylase activity"/>
    <property type="evidence" value="ECO:0007669"/>
    <property type="project" value="UniProtKB-UniRule"/>
</dbReference>
<evidence type="ECO:0000313" key="14">
    <source>
        <dbReference type="Proteomes" id="UP000295210"/>
    </source>
</evidence>
<dbReference type="GO" id="GO:0005829">
    <property type="term" value="C:cytosol"/>
    <property type="evidence" value="ECO:0007669"/>
    <property type="project" value="TreeGrafter"/>
</dbReference>
<evidence type="ECO:0000256" key="9">
    <source>
        <dbReference type="ARBA" id="ARBA00048995"/>
    </source>
</evidence>
<dbReference type="InterPro" id="IPR022805">
    <property type="entry name" value="PEP_COase_bac/pln-type"/>
</dbReference>
<dbReference type="Proteomes" id="UP000295210">
    <property type="component" value="Unassembled WGS sequence"/>
</dbReference>
<evidence type="ECO:0000256" key="7">
    <source>
        <dbReference type="ARBA" id="ARBA00023239"/>
    </source>
</evidence>
<dbReference type="InterPro" id="IPR015813">
    <property type="entry name" value="Pyrv/PenolPyrv_kinase-like_dom"/>
</dbReference>
<keyword evidence="6 10" id="KW-0460">Magnesium</keyword>
<sequence length="940" mass="105144">MPSLWKPETWAQRLLELEAHTTDVKEAPLRRDVRSLGMLLGEVLREQAGDAIYEKVEELRQSAIRRREAQATGHLKEADDRMQLAVLTTNELPVEESYQLSRAFAFYFELINLAETNHRKRRRLALQTAHTEGVQRGSLRGTLRAMKQAGISSQSALDWLQRILIIPVFTAHPTEIARRSVLFKRRRMGEFLEELDRIPVSDEELQRLQDLLVAEITALWQTDEVRSRRPSVSDEIKMGLDYYDVSIFATLPKLYEEIVSAFQSEYDLAIDVADLPVLLSFGSWIGGDRDGNPFVTTEVTRNALAAARARLLDYYEKRVQLVIDLLTTSAQQQPVSAALRRRLEGYFASMYGGANGRGAGSLSVRFEFELYRRFMVCVHARLLRTAGQTSRDRDSLEAALEGLGPYCSAQDLLDDLALVRDSLAENNSLRLARTLIDPLVLLVRTFGLHLHTLDVRQHARLHDKTLKEASAWCESAAGTVPSPMSPETYEVIETFRTIAEVKRGCSPEAVRQYVISGAATVEDVMAVVWLARLGGVEVAATGNDPGLMPVPLFESIEDLQNAPAVCRELWTRPDYRRLLDSWGSTQEVMLGYSDSNKDGGMLTSTWEIFRAHRALHEVARECGVKLRLFHGRGGTVGRGGGPTHRAIYAQPVGAFEGQIRITEQGEVLNWKYSDVVLAERNLELMIAASLDALARPNALDPNGHQSGVLLPEWEAALDELSADAFTFYRTQIIDDAEVFEYFEVATPVAELEHAKIGSRPARRSGRKSFADLRAIPWVFGWTQSRLMLPGWFGVGYAISRYAKRPGGMALLQAMMAEFPLFIDLIRNVEMAMAKADLGIASLYAALLPDPGLRERVFSKLKAEFERTHEAVLAVTGQSELLQMNQVLARSIRLRNPYVDPMSLIQVNLLRRKRAGEDTEAINRAIAGTINGISAGLRNTG</sequence>
<evidence type="ECO:0000256" key="8">
    <source>
        <dbReference type="ARBA" id="ARBA00023300"/>
    </source>
</evidence>
<dbReference type="SUPFAM" id="SSF51621">
    <property type="entry name" value="Phosphoenolpyruvate/pyruvate domain"/>
    <property type="match status" value="1"/>
</dbReference>
<dbReference type="PANTHER" id="PTHR30523">
    <property type="entry name" value="PHOSPHOENOLPYRUVATE CARBOXYLASE"/>
    <property type="match status" value="1"/>
</dbReference>
<evidence type="ECO:0000256" key="3">
    <source>
        <dbReference type="ARBA" id="ARBA00008346"/>
    </source>
</evidence>
<dbReference type="PROSITE" id="PS00393">
    <property type="entry name" value="PEPCASE_2"/>
    <property type="match status" value="1"/>
</dbReference>
<keyword evidence="7 10" id="KW-0456">Lyase</keyword>
<comment type="catalytic activity">
    <reaction evidence="9 10">
        <text>oxaloacetate + phosphate = phosphoenolpyruvate + hydrogencarbonate</text>
        <dbReference type="Rhea" id="RHEA:28370"/>
        <dbReference type="ChEBI" id="CHEBI:16452"/>
        <dbReference type="ChEBI" id="CHEBI:17544"/>
        <dbReference type="ChEBI" id="CHEBI:43474"/>
        <dbReference type="ChEBI" id="CHEBI:58702"/>
        <dbReference type="EC" id="4.1.1.31"/>
    </reaction>
</comment>
<keyword evidence="13" id="KW-0670">Pyruvate</keyword>
<dbReference type="Gene3D" id="1.20.1440.90">
    <property type="entry name" value="Phosphoenolpyruvate/pyruvate domain"/>
    <property type="match status" value="1"/>
</dbReference>
<protein>
    <recommendedName>
        <fullName evidence="5 10">Phosphoenolpyruvate carboxylase</fullName>
        <shortName evidence="10">PEPC</shortName>
        <shortName evidence="10">PEPCase</shortName>
        <ecNumber evidence="4 10">4.1.1.31</ecNumber>
    </recommendedName>
</protein>